<organism evidence="1">
    <name type="scientific">marine sediment metagenome</name>
    <dbReference type="NCBI Taxonomy" id="412755"/>
    <lineage>
        <taxon>unclassified sequences</taxon>
        <taxon>metagenomes</taxon>
        <taxon>ecological metagenomes</taxon>
    </lineage>
</organism>
<sequence length="161" mass="18670">MVKIQFKCPNIDCNANLGGTNFPQICSNCRSKILIGERERICPECLTILGGLKLPQICSKCGHKTTLTEIQKDLYIKDLITEIPNFHINRKEYQSIITFNNRHQHLGAFDESIRRAPYHIEIYPNSVNYVVIIVCDVCRKEYNKGLSNIEWDMDVTDYKSW</sequence>
<reference evidence="1" key="1">
    <citation type="journal article" date="2015" name="Nature">
        <title>Complex archaea that bridge the gap between prokaryotes and eukaryotes.</title>
        <authorList>
            <person name="Spang A."/>
            <person name="Saw J.H."/>
            <person name="Jorgensen S.L."/>
            <person name="Zaremba-Niedzwiedzka K."/>
            <person name="Martijn J."/>
            <person name="Lind A.E."/>
            <person name="van Eijk R."/>
            <person name="Schleper C."/>
            <person name="Guy L."/>
            <person name="Ettema T.J."/>
        </authorList>
    </citation>
    <scope>NUCLEOTIDE SEQUENCE</scope>
</reference>
<protein>
    <submittedName>
        <fullName evidence="1">Uncharacterized protein</fullName>
    </submittedName>
</protein>
<dbReference type="EMBL" id="LAZR01008243">
    <property type="protein sequence ID" value="KKM80036.1"/>
    <property type="molecule type" value="Genomic_DNA"/>
</dbReference>
<name>A0A0F9KZ92_9ZZZZ</name>
<gene>
    <name evidence="1" type="ORF">LCGC14_1343940</name>
</gene>
<proteinExistence type="predicted"/>
<dbReference type="AlphaFoldDB" id="A0A0F9KZ92"/>
<accession>A0A0F9KZ92</accession>
<comment type="caution">
    <text evidence="1">The sequence shown here is derived from an EMBL/GenBank/DDBJ whole genome shotgun (WGS) entry which is preliminary data.</text>
</comment>
<evidence type="ECO:0000313" key="1">
    <source>
        <dbReference type="EMBL" id="KKM80036.1"/>
    </source>
</evidence>